<organism evidence="1 2">
    <name type="scientific">Allosphingosinicella ginsenosidimutans</name>
    <dbReference type="NCBI Taxonomy" id="1176539"/>
    <lineage>
        <taxon>Bacteria</taxon>
        <taxon>Pseudomonadati</taxon>
        <taxon>Pseudomonadota</taxon>
        <taxon>Alphaproteobacteria</taxon>
        <taxon>Sphingomonadales</taxon>
        <taxon>Sphingomonadaceae</taxon>
        <taxon>Allosphingosinicella</taxon>
    </lineage>
</organism>
<dbReference type="AlphaFoldDB" id="A0A5C6TTR5"/>
<proteinExistence type="predicted"/>
<evidence type="ECO:0000313" key="1">
    <source>
        <dbReference type="EMBL" id="TXC63772.1"/>
    </source>
</evidence>
<accession>A0A5C6TTR5</accession>
<dbReference type="Pfam" id="PF09650">
    <property type="entry name" value="PHA_gran_rgn"/>
    <property type="match status" value="1"/>
</dbReference>
<sequence>MNTTPLTVDLPHSLGAAEAKRRIAAGSDSLVAHLPAGAQVRSAWTGERLAMQVLAMGQEVNAGIEVHEAFVRVEMLLPPALGFLRPLIEAGVRRGGTAMLEDKRG</sequence>
<gene>
    <name evidence="1" type="ORF">FRZ32_08915</name>
</gene>
<dbReference type="Proteomes" id="UP000321249">
    <property type="component" value="Unassembled WGS sequence"/>
</dbReference>
<evidence type="ECO:0008006" key="3">
    <source>
        <dbReference type="Google" id="ProtNLM"/>
    </source>
</evidence>
<evidence type="ECO:0000313" key="2">
    <source>
        <dbReference type="Proteomes" id="UP000321249"/>
    </source>
</evidence>
<comment type="caution">
    <text evidence="1">The sequence shown here is derived from an EMBL/GenBank/DDBJ whole genome shotgun (WGS) entry which is preliminary data.</text>
</comment>
<name>A0A5C6TTR5_9SPHN</name>
<keyword evidence="2" id="KW-1185">Reference proteome</keyword>
<dbReference type="RefSeq" id="WP_147043179.1">
    <property type="nucleotide sequence ID" value="NZ_BAABIR010000004.1"/>
</dbReference>
<dbReference type="OrthoDB" id="8853368at2"/>
<dbReference type="EMBL" id="VOQQ01000001">
    <property type="protein sequence ID" value="TXC63772.1"/>
    <property type="molecule type" value="Genomic_DNA"/>
</dbReference>
<reference evidence="1 2" key="1">
    <citation type="journal article" date="2015" name="J. Microbiol.">
        <title>Sphingosinicella ginsenosidimutans sp. nov., with ginsenoside converting activity.</title>
        <authorList>
            <person name="Kim J.K."/>
            <person name="Kang M.S."/>
            <person name="Park S.C."/>
            <person name="Kim K.M."/>
            <person name="Choi K."/>
            <person name="Yoon M.H."/>
            <person name="Im W.T."/>
        </authorList>
    </citation>
    <scope>NUCLEOTIDE SEQUENCE [LARGE SCALE GENOMIC DNA]</scope>
    <source>
        <strain evidence="1 2">BS-11</strain>
    </source>
</reference>
<protein>
    <recommendedName>
        <fullName evidence="3">Polyhydroxyalkanoic acid synthase</fullName>
    </recommendedName>
</protein>
<dbReference type="InterPro" id="IPR013433">
    <property type="entry name" value="PHA_gran_rgn"/>
</dbReference>